<dbReference type="RefSeq" id="WP_209738686.1">
    <property type="nucleotide sequence ID" value="NZ_CP072611.1"/>
</dbReference>
<feature type="region of interest" description="Disordered" evidence="1">
    <location>
        <begin position="126"/>
        <end position="172"/>
    </location>
</feature>
<feature type="compositionally biased region" description="Basic and acidic residues" evidence="1">
    <location>
        <begin position="144"/>
        <end position="172"/>
    </location>
</feature>
<keyword evidence="2" id="KW-0812">Transmembrane</keyword>
<name>A0ABW5CS43_9HYPH</name>
<sequence>MPQLAILLGLLALPLVEIGVFIAVGSEIGVAWTLALVVLSGVAGVLLVRRQSFSTLQAAQAEARSGRVPAREIVHGAMIVSAGLLLILPGFVTDAFGLLLLIPPVRDVLWRRLRSRVVVRSSYGRAHQPYGRSGPTVVDLSQGEFERREGDPDSPWHEIEDERDGRDDRRRP</sequence>
<evidence type="ECO:0000313" key="4">
    <source>
        <dbReference type="Proteomes" id="UP001597371"/>
    </source>
</evidence>
<reference evidence="4" key="1">
    <citation type="journal article" date="2019" name="Int. J. Syst. Evol. Microbiol.">
        <title>The Global Catalogue of Microorganisms (GCM) 10K type strain sequencing project: providing services to taxonomists for standard genome sequencing and annotation.</title>
        <authorList>
            <consortium name="The Broad Institute Genomics Platform"/>
            <consortium name="The Broad Institute Genome Sequencing Center for Infectious Disease"/>
            <person name="Wu L."/>
            <person name="Ma J."/>
        </authorList>
    </citation>
    <scope>NUCLEOTIDE SEQUENCE [LARGE SCALE GENOMIC DNA]</scope>
    <source>
        <strain evidence="4">ZS-35-S2</strain>
    </source>
</reference>
<protein>
    <submittedName>
        <fullName evidence="3">FxsA family protein</fullName>
    </submittedName>
</protein>
<dbReference type="PANTHER" id="PTHR35335">
    <property type="entry name" value="UPF0716 PROTEIN FXSA"/>
    <property type="match status" value="1"/>
</dbReference>
<proteinExistence type="predicted"/>
<dbReference type="EMBL" id="JBHUIJ010000027">
    <property type="protein sequence ID" value="MFD2239170.1"/>
    <property type="molecule type" value="Genomic_DNA"/>
</dbReference>
<keyword evidence="4" id="KW-1185">Reference proteome</keyword>
<keyword evidence="2" id="KW-1133">Transmembrane helix</keyword>
<evidence type="ECO:0000313" key="3">
    <source>
        <dbReference type="EMBL" id="MFD2239170.1"/>
    </source>
</evidence>
<evidence type="ECO:0000256" key="1">
    <source>
        <dbReference type="SAM" id="MobiDB-lite"/>
    </source>
</evidence>
<dbReference type="Pfam" id="PF04186">
    <property type="entry name" value="FxsA"/>
    <property type="match status" value="1"/>
</dbReference>
<organism evidence="3 4">
    <name type="scientific">Aureimonas populi</name>
    <dbReference type="NCBI Taxonomy" id="1701758"/>
    <lineage>
        <taxon>Bacteria</taxon>
        <taxon>Pseudomonadati</taxon>
        <taxon>Pseudomonadota</taxon>
        <taxon>Alphaproteobacteria</taxon>
        <taxon>Hyphomicrobiales</taxon>
        <taxon>Aurantimonadaceae</taxon>
        <taxon>Aureimonas</taxon>
    </lineage>
</organism>
<accession>A0ABW5CS43</accession>
<feature type="transmembrane region" description="Helical" evidence="2">
    <location>
        <begin position="73"/>
        <end position="102"/>
    </location>
</feature>
<feature type="transmembrane region" description="Helical" evidence="2">
    <location>
        <begin position="28"/>
        <end position="48"/>
    </location>
</feature>
<dbReference type="NCBIfam" id="NF008528">
    <property type="entry name" value="PRK11463.1-2"/>
    <property type="match status" value="1"/>
</dbReference>
<dbReference type="Proteomes" id="UP001597371">
    <property type="component" value="Unassembled WGS sequence"/>
</dbReference>
<keyword evidence="2" id="KW-0472">Membrane</keyword>
<evidence type="ECO:0000256" key="2">
    <source>
        <dbReference type="SAM" id="Phobius"/>
    </source>
</evidence>
<comment type="caution">
    <text evidence="3">The sequence shown here is derived from an EMBL/GenBank/DDBJ whole genome shotgun (WGS) entry which is preliminary data.</text>
</comment>
<dbReference type="PANTHER" id="PTHR35335:SF1">
    <property type="entry name" value="UPF0716 PROTEIN FXSA"/>
    <property type="match status" value="1"/>
</dbReference>
<dbReference type="InterPro" id="IPR007313">
    <property type="entry name" value="FxsA"/>
</dbReference>
<gene>
    <name evidence="3" type="ORF">ACFSKQ_17100</name>
</gene>